<evidence type="ECO:0000256" key="1">
    <source>
        <dbReference type="ARBA" id="ARBA00006540"/>
    </source>
</evidence>
<evidence type="ECO:0000256" key="4">
    <source>
        <dbReference type="RuleBase" id="RU003905"/>
    </source>
</evidence>
<dbReference type="Gene3D" id="2.40.30.10">
    <property type="entry name" value="Translation factors"/>
    <property type="match status" value="1"/>
</dbReference>
<dbReference type="Gene3D" id="4.10.960.10">
    <property type="entry name" value="Ribosomal protein L3, domain 3"/>
    <property type="match status" value="1"/>
</dbReference>
<dbReference type="PANTHER" id="PTHR11363:SF7">
    <property type="entry name" value="RIBOSOMAL PROTEIN UL3-LIKE"/>
    <property type="match status" value="1"/>
</dbReference>
<dbReference type="Gene3D" id="3.30.1430.10">
    <property type="match status" value="1"/>
</dbReference>
<evidence type="ECO:0000313" key="6">
    <source>
        <dbReference type="Proteomes" id="UP000694565"/>
    </source>
</evidence>
<dbReference type="AlphaFoldDB" id="A0A8C3ALD7"/>
<dbReference type="SUPFAM" id="SSF50447">
    <property type="entry name" value="Translation proteins"/>
    <property type="match status" value="1"/>
</dbReference>
<dbReference type="InterPro" id="IPR044892">
    <property type="entry name" value="Ribosomal_L3_dom_3_arc_sf"/>
</dbReference>
<dbReference type="GO" id="GO:0006412">
    <property type="term" value="P:translation"/>
    <property type="evidence" value="ECO:0007669"/>
    <property type="project" value="InterPro"/>
</dbReference>
<dbReference type="FunFam" id="4.10.960.10:FF:000002">
    <property type="entry name" value="60S ribosomal protein L3"/>
    <property type="match status" value="1"/>
</dbReference>
<evidence type="ECO:0000313" key="5">
    <source>
        <dbReference type="Ensembl" id="ENSCLMP00005043589.1"/>
    </source>
</evidence>
<dbReference type="FunFam" id="2.40.30.10:FF:000351">
    <property type="entry name" value="Ribosomal protein L3"/>
    <property type="match status" value="1"/>
</dbReference>
<gene>
    <name evidence="5" type="primary">LOC117735409</name>
</gene>
<accession>A0A8C3ALD7</accession>
<dbReference type="GO" id="GO:0003723">
    <property type="term" value="F:RNA binding"/>
    <property type="evidence" value="ECO:0007669"/>
    <property type="project" value="TreeGrafter"/>
</dbReference>
<dbReference type="Proteomes" id="UP000694565">
    <property type="component" value="Unplaced"/>
</dbReference>
<dbReference type="Ensembl" id="ENSCLMT00005045145.1">
    <property type="protein sequence ID" value="ENSCLMP00005043589.1"/>
    <property type="gene ID" value="ENSCLMG00005020251.1"/>
</dbReference>
<dbReference type="InterPro" id="IPR045077">
    <property type="entry name" value="L3_arc_euk"/>
</dbReference>
<organism evidence="5 6">
    <name type="scientific">Cyclopterus lumpus</name>
    <name type="common">Lumpsucker</name>
    <dbReference type="NCBI Taxonomy" id="8103"/>
    <lineage>
        <taxon>Eukaryota</taxon>
        <taxon>Metazoa</taxon>
        <taxon>Chordata</taxon>
        <taxon>Craniata</taxon>
        <taxon>Vertebrata</taxon>
        <taxon>Euteleostomi</taxon>
        <taxon>Actinopterygii</taxon>
        <taxon>Neopterygii</taxon>
        <taxon>Teleostei</taxon>
        <taxon>Neoteleostei</taxon>
        <taxon>Acanthomorphata</taxon>
        <taxon>Eupercaria</taxon>
        <taxon>Perciformes</taxon>
        <taxon>Cottioidei</taxon>
        <taxon>Cottales</taxon>
        <taxon>Cyclopteridae</taxon>
        <taxon>Cyclopterus</taxon>
    </lineage>
</organism>
<dbReference type="FunFam" id="3.30.1430.10:FF:000001">
    <property type="entry name" value="60S ribosomal protein L3"/>
    <property type="match status" value="1"/>
</dbReference>
<keyword evidence="2 4" id="KW-0689">Ribosomal protein</keyword>
<sequence>MPLQSHRKFHAPRHGHLGFLPHKRCKMHRGRVRTWPSDDPSKPVHLTAFLGYKAGMTHTLREVHRTGLKQAKREQVEAVTIIDTPPVIVVGLVGYIKTVRGLRSFKTIFAEHLSDECKRRFYKNWSKSKKKAFTKYSRKWQDETGKKQLDKDFAHMKKYCSVIRVIIHSQMRLLAIKQKKAHMAEVQLNGGSIADKVDWAKEHLEQAVPISTVFYQDEMIDVIGVTKGHGFKGVTSRWGTKKLPRKTHKGLRKVACIGAWHPARVSYTVARAGQKGYHHRTEVNKKIYRIGRAVQIRDGKVIQNNASTSYDTTQKSITPMGGFPHYGEVKNDFVMVKGCVVGTKKRVLTLRKSLLVHTSRKSTETIELKFIDTTSKFGNGRFQTAQEKRAFMGPLKKDALKTLTEPLTEEA</sequence>
<dbReference type="InterPro" id="IPR019926">
    <property type="entry name" value="Ribosomal_uL3_CS"/>
</dbReference>
<reference evidence="5" key="2">
    <citation type="submission" date="2025-09" db="UniProtKB">
        <authorList>
            <consortium name="Ensembl"/>
        </authorList>
    </citation>
    <scope>IDENTIFICATION</scope>
</reference>
<dbReference type="GO" id="GO:0022625">
    <property type="term" value="C:cytosolic large ribosomal subunit"/>
    <property type="evidence" value="ECO:0007669"/>
    <property type="project" value="TreeGrafter"/>
</dbReference>
<evidence type="ECO:0000256" key="3">
    <source>
        <dbReference type="ARBA" id="ARBA00023274"/>
    </source>
</evidence>
<dbReference type="Pfam" id="PF00297">
    <property type="entry name" value="Ribosomal_L3"/>
    <property type="match status" value="1"/>
</dbReference>
<dbReference type="InterPro" id="IPR009000">
    <property type="entry name" value="Transl_B-barrel_sf"/>
</dbReference>
<dbReference type="GO" id="GO:0003735">
    <property type="term" value="F:structural constituent of ribosome"/>
    <property type="evidence" value="ECO:0007669"/>
    <property type="project" value="InterPro"/>
</dbReference>
<comment type="similarity">
    <text evidence="1 4">Belongs to the universal ribosomal protein uL3 family.</text>
</comment>
<keyword evidence="6" id="KW-1185">Reference proteome</keyword>
<reference evidence="5" key="1">
    <citation type="submission" date="2025-08" db="UniProtKB">
        <authorList>
            <consortium name="Ensembl"/>
        </authorList>
    </citation>
    <scope>IDENTIFICATION</scope>
</reference>
<protein>
    <submittedName>
        <fullName evidence="5">Ribosomal protein L3 like</fullName>
    </submittedName>
</protein>
<keyword evidence="3 4" id="KW-0687">Ribonucleoprotein</keyword>
<dbReference type="PANTHER" id="PTHR11363">
    <property type="entry name" value="60S RIBOSOMAL PROTEIN L3-RELATED"/>
    <property type="match status" value="1"/>
</dbReference>
<proteinExistence type="inferred from homology"/>
<name>A0A8C3ALD7_CYCLU</name>
<evidence type="ECO:0000256" key="2">
    <source>
        <dbReference type="ARBA" id="ARBA00022980"/>
    </source>
</evidence>
<dbReference type="PROSITE" id="PS00474">
    <property type="entry name" value="RIBOSOMAL_L3"/>
    <property type="match status" value="1"/>
</dbReference>
<dbReference type="GeneTree" id="ENSGT00390000017606"/>
<dbReference type="InterPro" id="IPR000597">
    <property type="entry name" value="Ribosomal_uL3"/>
</dbReference>